<sequence>MAWLVIVAASAAYGVAAGLLLVPRAAYRLSVPPGDPWRATCPEGHPVGPWLGPARCA</sequence>
<dbReference type="Proteomes" id="UP001199054">
    <property type="component" value="Unassembled WGS sequence"/>
</dbReference>
<evidence type="ECO:0000313" key="2">
    <source>
        <dbReference type="Proteomes" id="UP001199054"/>
    </source>
</evidence>
<keyword evidence="2" id="KW-1185">Reference proteome</keyword>
<comment type="caution">
    <text evidence="1">The sequence shown here is derived from an EMBL/GenBank/DDBJ whole genome shotgun (WGS) entry which is preliminary data.</text>
</comment>
<proteinExistence type="predicted"/>
<accession>A0ABS8BD39</accession>
<protein>
    <submittedName>
        <fullName evidence="1">Prepilin peptidase</fullName>
    </submittedName>
</protein>
<evidence type="ECO:0000313" key="1">
    <source>
        <dbReference type="EMBL" id="MCB5182454.1"/>
    </source>
</evidence>
<name>A0ABS8BD39_9ACTN</name>
<dbReference type="EMBL" id="JAJAUY010000127">
    <property type="protein sequence ID" value="MCB5182454.1"/>
    <property type="molecule type" value="Genomic_DNA"/>
</dbReference>
<gene>
    <name evidence="1" type="ORF">LG632_24135</name>
</gene>
<feature type="non-terminal residue" evidence="1">
    <location>
        <position position="57"/>
    </location>
</feature>
<organism evidence="1 2">
    <name type="scientific">Streptomyces antimicrobicus</name>
    <dbReference type="NCBI Taxonomy" id="2883108"/>
    <lineage>
        <taxon>Bacteria</taxon>
        <taxon>Bacillati</taxon>
        <taxon>Actinomycetota</taxon>
        <taxon>Actinomycetes</taxon>
        <taxon>Kitasatosporales</taxon>
        <taxon>Streptomycetaceae</taxon>
        <taxon>Streptomyces</taxon>
    </lineage>
</organism>
<reference evidence="1 2" key="1">
    <citation type="submission" date="2021-10" db="EMBL/GenBank/DDBJ databases">
        <title>Streptomyces sp. strain SMC 277, a novel streptomycete isolated from soil.</title>
        <authorList>
            <person name="Chanama M."/>
        </authorList>
    </citation>
    <scope>NUCLEOTIDE SEQUENCE [LARGE SCALE GENOMIC DNA]</scope>
    <source>
        <strain evidence="1 2">SMC 277</strain>
    </source>
</reference>